<dbReference type="GO" id="GO:0000155">
    <property type="term" value="F:phosphorelay sensor kinase activity"/>
    <property type="evidence" value="ECO:0007669"/>
    <property type="project" value="InterPro"/>
</dbReference>
<reference evidence="15 16" key="1">
    <citation type="submission" date="2016-10" db="EMBL/GenBank/DDBJ databases">
        <authorList>
            <person name="de Groot N.N."/>
        </authorList>
    </citation>
    <scope>NUCLEOTIDE SEQUENCE [LARGE SCALE GENOMIC DNA]</scope>
    <source>
        <strain evidence="15 16">DSM 46701</strain>
    </source>
</reference>
<proteinExistence type="predicted"/>
<dbReference type="Pfam" id="PF02518">
    <property type="entry name" value="HATPase_c"/>
    <property type="match status" value="1"/>
</dbReference>
<evidence type="ECO:0000256" key="4">
    <source>
        <dbReference type="ARBA" id="ARBA00022475"/>
    </source>
</evidence>
<dbReference type="PRINTS" id="PR00344">
    <property type="entry name" value="BCTRLSENSOR"/>
</dbReference>
<dbReference type="InterPro" id="IPR036890">
    <property type="entry name" value="HATPase_C_sf"/>
</dbReference>
<protein>
    <recommendedName>
        <fullName evidence="3">histidine kinase</fullName>
        <ecNumber evidence="3">2.7.13.3</ecNumber>
    </recommendedName>
</protein>
<dbReference type="InterPro" id="IPR050640">
    <property type="entry name" value="Bact_2-comp_sensor_kinase"/>
</dbReference>
<feature type="transmembrane region" description="Helical" evidence="12">
    <location>
        <begin position="172"/>
        <end position="195"/>
    </location>
</feature>
<evidence type="ECO:0000256" key="5">
    <source>
        <dbReference type="ARBA" id="ARBA00022553"/>
    </source>
</evidence>
<dbReference type="STRING" id="1173111.SAMN05444955_105212"/>
<keyword evidence="9" id="KW-0067">ATP-binding</keyword>
<dbReference type="InterPro" id="IPR003594">
    <property type="entry name" value="HATPase_dom"/>
</dbReference>
<keyword evidence="12" id="KW-0812">Transmembrane</keyword>
<sequence>MIRIRTKMIAYSMILVFLLNSIAFFLYHNSQKSIDQYNGILQRFFLLNEISQRTGNVYRSLNAYLIERSPEHFLRYQQERQELVVQQSRLKHTLMQQNITVKNYQNLITSFLEECTAVVKYFEKQQLPAYSSHLAEASKISRFIQETTLTLIDGELTNYRAFYRDMNQQQEYFRAMGIAVFASTILFSILFALWFSSGITKPITLLSKAAKEISLGHLGGEEVRVSTNDELRFLTETFNRMRFNIRCLVEEIKKKSELDKLIKEMELKNLQNQINPHFLFNTLNTVSKMAYIEGAEKTSDLIDSVSAILRYHLGDLDKPSTLHEEVKVVEEYFFIQKTRFGDRINFKTNVEPDCLSLPVPSLTLQPLVENAFIHGIESYESGAMLMLNIFYKHGRIIVEVSDNGVGMDEETKRRLLNKEEDHGAGEAGRKRSGHSTGIGLKNVIKRLELFYDQENLVEIESEPGKGTIVRLILPAEREKEVAERDHV</sequence>
<dbReference type="InterPro" id="IPR004358">
    <property type="entry name" value="Sig_transdc_His_kin-like_C"/>
</dbReference>
<evidence type="ECO:0000259" key="14">
    <source>
        <dbReference type="PROSITE" id="PS50885"/>
    </source>
</evidence>
<dbReference type="InterPro" id="IPR003660">
    <property type="entry name" value="HAMP_dom"/>
</dbReference>
<evidence type="ECO:0000256" key="10">
    <source>
        <dbReference type="ARBA" id="ARBA00023012"/>
    </source>
</evidence>
<keyword evidence="11 12" id="KW-0472">Membrane</keyword>
<feature type="domain" description="HAMP" evidence="14">
    <location>
        <begin position="197"/>
        <end position="250"/>
    </location>
</feature>
<keyword evidence="16" id="KW-1185">Reference proteome</keyword>
<dbReference type="Gene3D" id="6.10.340.10">
    <property type="match status" value="1"/>
</dbReference>
<comment type="catalytic activity">
    <reaction evidence="1">
        <text>ATP + protein L-histidine = ADP + protein N-phospho-L-histidine.</text>
        <dbReference type="EC" id="2.7.13.3"/>
    </reaction>
</comment>
<dbReference type="GO" id="GO:0005886">
    <property type="term" value="C:plasma membrane"/>
    <property type="evidence" value="ECO:0007669"/>
    <property type="project" value="UniProtKB-SubCell"/>
</dbReference>
<evidence type="ECO:0000313" key="15">
    <source>
        <dbReference type="EMBL" id="SEN07314.1"/>
    </source>
</evidence>
<dbReference type="InterPro" id="IPR010559">
    <property type="entry name" value="Sig_transdc_His_kin_internal"/>
</dbReference>
<keyword evidence="12" id="KW-1133">Transmembrane helix</keyword>
<evidence type="ECO:0000256" key="12">
    <source>
        <dbReference type="SAM" id="Phobius"/>
    </source>
</evidence>
<dbReference type="PANTHER" id="PTHR34220:SF7">
    <property type="entry name" value="SENSOR HISTIDINE KINASE YPDA"/>
    <property type="match status" value="1"/>
</dbReference>
<dbReference type="SUPFAM" id="SSF55874">
    <property type="entry name" value="ATPase domain of HSP90 chaperone/DNA topoisomerase II/histidine kinase"/>
    <property type="match status" value="1"/>
</dbReference>
<dbReference type="SMART" id="SM00304">
    <property type="entry name" value="HAMP"/>
    <property type="match status" value="1"/>
</dbReference>
<evidence type="ECO:0000256" key="7">
    <source>
        <dbReference type="ARBA" id="ARBA00022741"/>
    </source>
</evidence>
<keyword evidence="7" id="KW-0547">Nucleotide-binding</keyword>
<keyword evidence="10" id="KW-0902">Two-component regulatory system</keyword>
<dbReference type="RefSeq" id="WP_342027742.1">
    <property type="nucleotide sequence ID" value="NZ_FOCQ01000005.1"/>
</dbReference>
<evidence type="ECO:0000256" key="3">
    <source>
        <dbReference type="ARBA" id="ARBA00012438"/>
    </source>
</evidence>
<dbReference type="EMBL" id="FOCQ01000005">
    <property type="protein sequence ID" value="SEN07314.1"/>
    <property type="molecule type" value="Genomic_DNA"/>
</dbReference>
<keyword evidence="6" id="KW-0808">Transferase</keyword>
<evidence type="ECO:0000259" key="13">
    <source>
        <dbReference type="PROSITE" id="PS50109"/>
    </source>
</evidence>
<dbReference type="Pfam" id="PF06580">
    <property type="entry name" value="His_kinase"/>
    <property type="match status" value="1"/>
</dbReference>
<dbReference type="InterPro" id="IPR005467">
    <property type="entry name" value="His_kinase_dom"/>
</dbReference>
<dbReference type="Proteomes" id="UP000199695">
    <property type="component" value="Unassembled WGS sequence"/>
</dbReference>
<dbReference type="SUPFAM" id="SSF158472">
    <property type="entry name" value="HAMP domain-like"/>
    <property type="match status" value="1"/>
</dbReference>
<gene>
    <name evidence="15" type="ORF">SAMN05444955_105212</name>
</gene>
<dbReference type="Gene3D" id="3.30.565.10">
    <property type="entry name" value="Histidine kinase-like ATPase, C-terminal domain"/>
    <property type="match status" value="1"/>
</dbReference>
<evidence type="ECO:0000256" key="11">
    <source>
        <dbReference type="ARBA" id="ARBA00023136"/>
    </source>
</evidence>
<feature type="domain" description="Histidine kinase" evidence="13">
    <location>
        <begin position="274"/>
        <end position="477"/>
    </location>
</feature>
<evidence type="ECO:0000256" key="6">
    <source>
        <dbReference type="ARBA" id="ARBA00022679"/>
    </source>
</evidence>
<dbReference type="Pfam" id="PF00672">
    <property type="entry name" value="HAMP"/>
    <property type="match status" value="1"/>
</dbReference>
<dbReference type="PROSITE" id="PS50885">
    <property type="entry name" value="HAMP"/>
    <property type="match status" value="1"/>
</dbReference>
<dbReference type="GO" id="GO:0005524">
    <property type="term" value="F:ATP binding"/>
    <property type="evidence" value="ECO:0007669"/>
    <property type="project" value="UniProtKB-KW"/>
</dbReference>
<keyword evidence="8 15" id="KW-0418">Kinase</keyword>
<organism evidence="15 16">
    <name type="scientific">Lihuaxuella thermophila</name>
    <dbReference type="NCBI Taxonomy" id="1173111"/>
    <lineage>
        <taxon>Bacteria</taxon>
        <taxon>Bacillati</taxon>
        <taxon>Bacillota</taxon>
        <taxon>Bacilli</taxon>
        <taxon>Bacillales</taxon>
        <taxon>Thermoactinomycetaceae</taxon>
        <taxon>Lihuaxuella</taxon>
    </lineage>
</organism>
<accession>A0A1H8DKK9</accession>
<dbReference type="PANTHER" id="PTHR34220">
    <property type="entry name" value="SENSOR HISTIDINE KINASE YPDA"/>
    <property type="match status" value="1"/>
</dbReference>
<dbReference type="AlphaFoldDB" id="A0A1H8DKK9"/>
<evidence type="ECO:0000313" key="16">
    <source>
        <dbReference type="Proteomes" id="UP000199695"/>
    </source>
</evidence>
<evidence type="ECO:0000256" key="1">
    <source>
        <dbReference type="ARBA" id="ARBA00000085"/>
    </source>
</evidence>
<comment type="subcellular location">
    <subcellularLocation>
        <location evidence="2">Cell membrane</location>
        <topology evidence="2">Multi-pass membrane protein</topology>
    </subcellularLocation>
</comment>
<evidence type="ECO:0000256" key="8">
    <source>
        <dbReference type="ARBA" id="ARBA00022777"/>
    </source>
</evidence>
<name>A0A1H8DKK9_9BACL</name>
<dbReference type="PROSITE" id="PS50109">
    <property type="entry name" value="HIS_KIN"/>
    <property type="match status" value="1"/>
</dbReference>
<keyword evidence="4" id="KW-1003">Cell membrane</keyword>
<dbReference type="EC" id="2.7.13.3" evidence="3"/>
<evidence type="ECO:0000256" key="2">
    <source>
        <dbReference type="ARBA" id="ARBA00004651"/>
    </source>
</evidence>
<dbReference type="CDD" id="cd06225">
    <property type="entry name" value="HAMP"/>
    <property type="match status" value="1"/>
</dbReference>
<feature type="transmembrane region" description="Helical" evidence="12">
    <location>
        <begin position="9"/>
        <end position="27"/>
    </location>
</feature>
<keyword evidence="5" id="KW-0597">Phosphoprotein</keyword>
<evidence type="ECO:0000256" key="9">
    <source>
        <dbReference type="ARBA" id="ARBA00022840"/>
    </source>
</evidence>